<keyword evidence="2" id="KW-1185">Reference proteome</keyword>
<sequence length="141" mass="16418">MSNTVDRNKLNTVQAKHHQLVPGEELERALAEGRDIGFNDLAAHIGAKCHPYLGPTLSHALKYQTRFGRKDDERQEVEKAIWYLMDLHNRIADLNGEKRDFAPWRHMGKLSQLDEIKRQMFEDSKSGVDIFHEFYKDEKGQ</sequence>
<proteinExistence type="predicted"/>
<organism evidence="1 2">
    <name type="scientific">Bacteriophage DSS3_VP1</name>
    <dbReference type="NCBI Taxonomy" id="2664196"/>
    <lineage>
        <taxon>Viruses</taxon>
        <taxon>Duplodnaviria</taxon>
        <taxon>Heunggongvirae</taxon>
        <taxon>Uroviricota</taxon>
        <taxon>Caudoviricetes</taxon>
        <taxon>Naomviridae</taxon>
        <taxon>Noahvirus</taxon>
        <taxon>Noahvirus arc</taxon>
    </lineage>
</organism>
<evidence type="ECO:0000313" key="1">
    <source>
        <dbReference type="EMBL" id="QGH74635.1"/>
    </source>
</evidence>
<dbReference type="InterPro" id="IPR021739">
    <property type="entry name" value="SaV-like"/>
</dbReference>
<dbReference type="EMBL" id="MN602266">
    <property type="protein sequence ID" value="QGH74635.1"/>
    <property type="molecule type" value="Genomic_DNA"/>
</dbReference>
<evidence type="ECO:0008006" key="3">
    <source>
        <dbReference type="Google" id="ProtNLM"/>
    </source>
</evidence>
<evidence type="ECO:0000313" key="2">
    <source>
        <dbReference type="Proteomes" id="UP000594402"/>
    </source>
</evidence>
<protein>
    <recommendedName>
        <fullName evidence="3">DUF3310 domain-containing protein</fullName>
    </recommendedName>
</protein>
<gene>
    <name evidence="1" type="ORF">DSS3VP1_00067</name>
</gene>
<accession>A0A7S5FY44</accession>
<name>A0A7S5FY44_9CAUD</name>
<dbReference type="Proteomes" id="UP000594402">
    <property type="component" value="Segment"/>
</dbReference>
<dbReference type="Pfam" id="PF11753">
    <property type="entry name" value="DUF3310"/>
    <property type="match status" value="1"/>
</dbReference>
<reference evidence="1 2" key="1">
    <citation type="submission" date="2019-10" db="EMBL/GenBank/DDBJ databases">
        <title>Isolation and characterisation of a new family of globally distributed lytic roseophage, the Naomivirus.</title>
        <authorList>
            <person name="Rihtman B."/>
            <person name="Puxty R.J."/>
            <person name="Hapeshi A."/>
            <person name="Zhan Y."/>
            <person name="Michinevski S."/>
            <person name="Waterfield N.R."/>
            <person name="Chen F."/>
            <person name="Millard A.D."/>
            <person name="Scanlan D.J."/>
            <person name="Chen Y."/>
        </authorList>
    </citation>
    <scope>NUCLEOTIDE SEQUENCE [LARGE SCALE GENOMIC DNA]</scope>
</reference>